<evidence type="ECO:0000313" key="3">
    <source>
        <dbReference type="Proteomes" id="UP001148838"/>
    </source>
</evidence>
<feature type="compositionally biased region" description="Basic and acidic residues" evidence="1">
    <location>
        <begin position="1"/>
        <end position="23"/>
    </location>
</feature>
<sequence length="71" mass="8324">MRSEVLRENHSTQRSILEGRPELSDASSKFTKATQSTSSPLIWEHIQERVAKARKLYEQHLAGDRWQWVMT</sequence>
<comment type="caution">
    <text evidence="2">The sequence shown here is derived from an EMBL/GenBank/DDBJ whole genome shotgun (WGS) entry which is preliminary data.</text>
</comment>
<name>A0ABQ8STU0_PERAM</name>
<gene>
    <name evidence="2" type="ORF">ANN_17753</name>
</gene>
<organism evidence="2 3">
    <name type="scientific">Periplaneta americana</name>
    <name type="common">American cockroach</name>
    <name type="synonym">Blatta americana</name>
    <dbReference type="NCBI Taxonomy" id="6978"/>
    <lineage>
        <taxon>Eukaryota</taxon>
        <taxon>Metazoa</taxon>
        <taxon>Ecdysozoa</taxon>
        <taxon>Arthropoda</taxon>
        <taxon>Hexapoda</taxon>
        <taxon>Insecta</taxon>
        <taxon>Pterygota</taxon>
        <taxon>Neoptera</taxon>
        <taxon>Polyneoptera</taxon>
        <taxon>Dictyoptera</taxon>
        <taxon>Blattodea</taxon>
        <taxon>Blattoidea</taxon>
        <taxon>Blattidae</taxon>
        <taxon>Blattinae</taxon>
        <taxon>Periplaneta</taxon>
    </lineage>
</organism>
<keyword evidence="3" id="KW-1185">Reference proteome</keyword>
<dbReference type="EMBL" id="JAJSOF020000021">
    <property type="protein sequence ID" value="KAJ4437608.1"/>
    <property type="molecule type" value="Genomic_DNA"/>
</dbReference>
<reference evidence="2 3" key="1">
    <citation type="journal article" date="2022" name="Allergy">
        <title>Genome assembly and annotation of Periplaneta americana reveal a comprehensive cockroach allergen profile.</title>
        <authorList>
            <person name="Wang L."/>
            <person name="Xiong Q."/>
            <person name="Saelim N."/>
            <person name="Wang L."/>
            <person name="Nong W."/>
            <person name="Wan A.T."/>
            <person name="Shi M."/>
            <person name="Liu X."/>
            <person name="Cao Q."/>
            <person name="Hui J.H.L."/>
            <person name="Sookrung N."/>
            <person name="Leung T.F."/>
            <person name="Tungtrongchitr A."/>
            <person name="Tsui S.K.W."/>
        </authorList>
    </citation>
    <scope>NUCLEOTIDE SEQUENCE [LARGE SCALE GENOMIC DNA]</scope>
    <source>
        <strain evidence="2">PWHHKU_190912</strain>
    </source>
</reference>
<dbReference type="Proteomes" id="UP001148838">
    <property type="component" value="Unassembled WGS sequence"/>
</dbReference>
<evidence type="ECO:0000313" key="2">
    <source>
        <dbReference type="EMBL" id="KAJ4437608.1"/>
    </source>
</evidence>
<accession>A0ABQ8STU0</accession>
<evidence type="ECO:0000256" key="1">
    <source>
        <dbReference type="SAM" id="MobiDB-lite"/>
    </source>
</evidence>
<feature type="region of interest" description="Disordered" evidence="1">
    <location>
        <begin position="1"/>
        <end position="36"/>
    </location>
</feature>
<proteinExistence type="predicted"/>
<feature type="compositionally biased region" description="Polar residues" evidence="1">
    <location>
        <begin position="25"/>
        <end position="36"/>
    </location>
</feature>
<protein>
    <submittedName>
        <fullName evidence="2">Uncharacterized protein</fullName>
    </submittedName>
</protein>